<comment type="similarity">
    <text evidence="1 5 6">Belongs to the peptidase S8 family.</text>
</comment>
<dbReference type="InterPro" id="IPR050131">
    <property type="entry name" value="Peptidase_S8_subtilisin-like"/>
</dbReference>
<dbReference type="InterPro" id="IPR023827">
    <property type="entry name" value="Peptidase_S8_Asp-AS"/>
</dbReference>
<dbReference type="Proteomes" id="UP000236737">
    <property type="component" value="Unassembled WGS sequence"/>
</dbReference>
<dbReference type="EMBL" id="FNVP01000001">
    <property type="protein sequence ID" value="SEF56943.1"/>
    <property type="molecule type" value="Genomic_DNA"/>
</dbReference>
<dbReference type="PRINTS" id="PR00723">
    <property type="entry name" value="SUBTILISIN"/>
</dbReference>
<dbReference type="InterPro" id="IPR015500">
    <property type="entry name" value="Peptidase_S8_subtilisin-rel"/>
</dbReference>
<proteinExistence type="inferred from homology"/>
<dbReference type="InterPro" id="IPR023828">
    <property type="entry name" value="Peptidase_S8_Ser-AS"/>
</dbReference>
<dbReference type="SUPFAM" id="SSF52743">
    <property type="entry name" value="Subtilisin-like"/>
    <property type="match status" value="1"/>
</dbReference>
<evidence type="ECO:0000256" key="4">
    <source>
        <dbReference type="ARBA" id="ARBA00022825"/>
    </source>
</evidence>
<feature type="active site" description="Charge relay system" evidence="5">
    <location>
        <position position="295"/>
    </location>
</feature>
<dbReference type="InterPro" id="IPR017308">
    <property type="entry name" value="Pept_S8_subtilisin_bacteroid"/>
</dbReference>
<dbReference type="PANTHER" id="PTHR43806:SF11">
    <property type="entry name" value="CEREVISIN-RELATED"/>
    <property type="match status" value="1"/>
</dbReference>
<dbReference type="PANTHER" id="PTHR43806">
    <property type="entry name" value="PEPTIDASE S8"/>
    <property type="match status" value="1"/>
</dbReference>
<dbReference type="Gene3D" id="3.40.50.200">
    <property type="entry name" value="Peptidase S8/S53 domain"/>
    <property type="match status" value="2"/>
</dbReference>
<keyword evidence="4 5" id="KW-0720">Serine protease</keyword>
<dbReference type="InterPro" id="IPR000209">
    <property type="entry name" value="Peptidase_S8/S53_dom"/>
</dbReference>
<gene>
    <name evidence="9" type="ORF">SAMN04488130_101538</name>
</gene>
<evidence type="ECO:0000313" key="10">
    <source>
        <dbReference type="Proteomes" id="UP000236737"/>
    </source>
</evidence>
<feature type="active site" description="Charge relay system" evidence="5">
    <location>
        <position position="93"/>
    </location>
</feature>
<dbReference type="CDD" id="cd07483">
    <property type="entry name" value="Peptidases_S8_Subtilisin_Novo-like"/>
    <property type="match status" value="1"/>
</dbReference>
<sequence length="541" mass="58895">MNSIKPIYLSAFALLILAGCGASKQISNSNSALTAISAPLNITKKAPINENDLKRWSHLDIVKDTIPGMSVDRAYAELLKNKKGVKVIVGIVDSGVDIEHQDLKSVVWTNKKEIAGNGIDDDKNGYIDDIHGWNFLGNITKENLEYERIIKNKNLVDEVTYQAAKALNDKKIADATMGKARTEQMIATLNESDATLVKYFGKSVYTIDEVKAIVSQEPEMQKSKAAMQQMLSYNLPIADLKVAVQKQLDGFNALLNGDNLKTDYRKVVGDNPEDITDTKYGNNNVMGPDKNEILHGTHVAGIVAQTRNNTLGGDGIANNVEILTVRAVPDGDEYDKDIALGIRYAVDNGAKVINGSFGKSFSPHKQWVYDAIKYAEKKDVLIVHAAGNDAKDIDTENNFPNDSEDKVTEFADNVITIGALNFEYGNKVVARFSNIGKVNVDVFAPGVKIYATTPNDTYKYLQGTSMASPNVAGVAALIRSYYPKLSAQQVKHILMDSGVAITTDVIVGGKAADTRSFTALSKSGKIVNAYNALLMAEKMSK</sequence>
<evidence type="ECO:0000256" key="5">
    <source>
        <dbReference type="PROSITE-ProRule" id="PRU01240"/>
    </source>
</evidence>
<dbReference type="GO" id="GO:0006508">
    <property type="term" value="P:proteolysis"/>
    <property type="evidence" value="ECO:0007669"/>
    <property type="project" value="UniProtKB-KW"/>
</dbReference>
<dbReference type="OrthoDB" id="9798386at2"/>
<dbReference type="PROSITE" id="PS51892">
    <property type="entry name" value="SUBTILASE"/>
    <property type="match status" value="1"/>
</dbReference>
<feature type="domain" description="Peptidase S8/S53" evidence="8">
    <location>
        <begin position="86"/>
        <end position="498"/>
    </location>
</feature>
<keyword evidence="10" id="KW-1185">Reference proteome</keyword>
<dbReference type="PIRSF" id="PIRSF037892">
    <property type="entry name" value="Subtilisin_rel_SRU_0565"/>
    <property type="match status" value="1"/>
</dbReference>
<evidence type="ECO:0000256" key="6">
    <source>
        <dbReference type="RuleBase" id="RU003355"/>
    </source>
</evidence>
<dbReference type="PROSITE" id="PS00138">
    <property type="entry name" value="SUBTILASE_SER"/>
    <property type="match status" value="1"/>
</dbReference>
<name>A0A1H5T2A6_9FLAO</name>
<reference evidence="10" key="1">
    <citation type="submission" date="2016-10" db="EMBL/GenBank/DDBJ databases">
        <authorList>
            <person name="Varghese N."/>
            <person name="Submissions S."/>
        </authorList>
    </citation>
    <scope>NUCLEOTIDE SEQUENCE [LARGE SCALE GENOMIC DNA]</scope>
    <source>
        <strain evidence="10">CGMCC 1.9230</strain>
    </source>
</reference>
<feature type="active site" description="Charge relay system" evidence="5">
    <location>
        <position position="465"/>
    </location>
</feature>
<evidence type="ECO:0000256" key="7">
    <source>
        <dbReference type="SAM" id="SignalP"/>
    </source>
</evidence>
<evidence type="ECO:0000259" key="8">
    <source>
        <dbReference type="Pfam" id="PF00082"/>
    </source>
</evidence>
<evidence type="ECO:0000256" key="2">
    <source>
        <dbReference type="ARBA" id="ARBA00022670"/>
    </source>
</evidence>
<accession>A0A1H5T2A6</accession>
<keyword evidence="3 5" id="KW-0378">Hydrolase</keyword>
<organism evidence="9 10">
    <name type="scientific">Flavobacterium urumqiense</name>
    <dbReference type="NCBI Taxonomy" id="935224"/>
    <lineage>
        <taxon>Bacteria</taxon>
        <taxon>Pseudomonadati</taxon>
        <taxon>Bacteroidota</taxon>
        <taxon>Flavobacteriia</taxon>
        <taxon>Flavobacteriales</taxon>
        <taxon>Flavobacteriaceae</taxon>
        <taxon>Flavobacterium</taxon>
    </lineage>
</organism>
<dbReference type="RefSeq" id="WP_103998646.1">
    <property type="nucleotide sequence ID" value="NZ_FNVP01000001.1"/>
</dbReference>
<keyword evidence="2 5" id="KW-0645">Protease</keyword>
<feature type="chain" id="PRO_5009284544" evidence="7">
    <location>
        <begin position="25"/>
        <end position="541"/>
    </location>
</feature>
<dbReference type="Pfam" id="PF00082">
    <property type="entry name" value="Peptidase_S8"/>
    <property type="match status" value="1"/>
</dbReference>
<dbReference type="PROSITE" id="PS51257">
    <property type="entry name" value="PROKAR_LIPOPROTEIN"/>
    <property type="match status" value="1"/>
</dbReference>
<keyword evidence="7" id="KW-0732">Signal</keyword>
<dbReference type="AlphaFoldDB" id="A0A1H5T2A6"/>
<dbReference type="InterPro" id="IPR034080">
    <property type="entry name" value="Protease_P7-like_dom"/>
</dbReference>
<protein>
    <submittedName>
        <fullName evidence="9">Subtilase family protein</fullName>
    </submittedName>
</protein>
<evidence type="ECO:0000313" key="9">
    <source>
        <dbReference type="EMBL" id="SEF56943.1"/>
    </source>
</evidence>
<evidence type="ECO:0000256" key="1">
    <source>
        <dbReference type="ARBA" id="ARBA00011073"/>
    </source>
</evidence>
<feature type="signal peptide" evidence="7">
    <location>
        <begin position="1"/>
        <end position="24"/>
    </location>
</feature>
<dbReference type="GO" id="GO:0004252">
    <property type="term" value="F:serine-type endopeptidase activity"/>
    <property type="evidence" value="ECO:0007669"/>
    <property type="project" value="UniProtKB-UniRule"/>
</dbReference>
<dbReference type="PROSITE" id="PS00136">
    <property type="entry name" value="SUBTILASE_ASP"/>
    <property type="match status" value="1"/>
</dbReference>
<evidence type="ECO:0000256" key="3">
    <source>
        <dbReference type="ARBA" id="ARBA00022801"/>
    </source>
</evidence>
<dbReference type="InterPro" id="IPR036852">
    <property type="entry name" value="Peptidase_S8/S53_dom_sf"/>
</dbReference>